<keyword evidence="1" id="KW-0812">Transmembrane</keyword>
<name>A0A565B8I6_9BRAS</name>
<feature type="transmembrane region" description="Helical" evidence="1">
    <location>
        <begin position="12"/>
        <end position="39"/>
    </location>
</feature>
<proteinExistence type="predicted"/>
<evidence type="ECO:0000256" key="1">
    <source>
        <dbReference type="SAM" id="Phobius"/>
    </source>
</evidence>
<keyword evidence="3" id="KW-1185">Reference proteome</keyword>
<evidence type="ECO:0000313" key="2">
    <source>
        <dbReference type="EMBL" id="VVA97943.1"/>
    </source>
</evidence>
<organism evidence="2 3">
    <name type="scientific">Arabis nemorensis</name>
    <dbReference type="NCBI Taxonomy" id="586526"/>
    <lineage>
        <taxon>Eukaryota</taxon>
        <taxon>Viridiplantae</taxon>
        <taxon>Streptophyta</taxon>
        <taxon>Embryophyta</taxon>
        <taxon>Tracheophyta</taxon>
        <taxon>Spermatophyta</taxon>
        <taxon>Magnoliopsida</taxon>
        <taxon>eudicotyledons</taxon>
        <taxon>Gunneridae</taxon>
        <taxon>Pentapetalae</taxon>
        <taxon>rosids</taxon>
        <taxon>malvids</taxon>
        <taxon>Brassicales</taxon>
        <taxon>Brassicaceae</taxon>
        <taxon>Arabideae</taxon>
        <taxon>Arabis</taxon>
    </lineage>
</organism>
<feature type="transmembrane region" description="Helical" evidence="1">
    <location>
        <begin position="60"/>
        <end position="79"/>
    </location>
</feature>
<dbReference type="AlphaFoldDB" id="A0A565B8I6"/>
<gene>
    <name evidence="2" type="ORF">ANE_LOCUS8388</name>
</gene>
<dbReference type="Proteomes" id="UP000489600">
    <property type="component" value="Unassembled WGS sequence"/>
</dbReference>
<comment type="caution">
    <text evidence="2">The sequence shown here is derived from an EMBL/GenBank/DDBJ whole genome shotgun (WGS) entry which is preliminary data.</text>
</comment>
<protein>
    <submittedName>
        <fullName evidence="2">Uncharacterized protein</fullName>
    </submittedName>
</protein>
<reference evidence="2" key="1">
    <citation type="submission" date="2019-07" db="EMBL/GenBank/DDBJ databases">
        <authorList>
            <person name="Dittberner H."/>
        </authorList>
    </citation>
    <scope>NUCLEOTIDE SEQUENCE [LARGE SCALE GENOMIC DNA]</scope>
</reference>
<dbReference type="EMBL" id="CABITT030000003">
    <property type="protein sequence ID" value="VVA97943.1"/>
    <property type="molecule type" value="Genomic_DNA"/>
</dbReference>
<evidence type="ECO:0000313" key="3">
    <source>
        <dbReference type="Proteomes" id="UP000489600"/>
    </source>
</evidence>
<keyword evidence="1" id="KW-1133">Transmembrane helix</keyword>
<sequence>MLHRDEASSSDIYAVFMSFRVAVLGSLVLYGGGPAVVWVEETLGFFRRDLVGFFSSGFRVDSSLLMHVVAMLGSGWWWLGCYRFGSAVSGHVL</sequence>
<accession>A0A565B8I6</accession>
<keyword evidence="1" id="KW-0472">Membrane</keyword>